<comment type="caution">
    <text evidence="1">The sequence shown here is derived from an EMBL/GenBank/DDBJ whole genome shotgun (WGS) entry which is preliminary data.</text>
</comment>
<proteinExistence type="predicted"/>
<feature type="non-terminal residue" evidence="1">
    <location>
        <position position="1"/>
    </location>
</feature>
<name>A0ACA9P9B7_9GLOM</name>
<reference evidence="1" key="1">
    <citation type="submission" date="2021-06" db="EMBL/GenBank/DDBJ databases">
        <authorList>
            <person name="Kallberg Y."/>
            <person name="Tangrot J."/>
            <person name="Rosling A."/>
        </authorList>
    </citation>
    <scope>NUCLEOTIDE SEQUENCE</scope>
    <source>
        <strain evidence="1">AU212A</strain>
    </source>
</reference>
<sequence length="100" mass="11092">TLSIIPTQLYIHGHLLQRCNKPQSLSELHCAHILALLHVYPLRHCVESHTHLPFTHLFGEMQLGIHERTGAGGDDEGGEDGELGKVQSSFPHCAQEPRTP</sequence>
<gene>
    <name evidence="1" type="ORF">SCALOS_LOCUS10110</name>
</gene>
<evidence type="ECO:0000313" key="2">
    <source>
        <dbReference type="Proteomes" id="UP000789860"/>
    </source>
</evidence>
<protein>
    <submittedName>
        <fullName evidence="1">2818_t:CDS:1</fullName>
    </submittedName>
</protein>
<organism evidence="1 2">
    <name type="scientific">Scutellospora calospora</name>
    <dbReference type="NCBI Taxonomy" id="85575"/>
    <lineage>
        <taxon>Eukaryota</taxon>
        <taxon>Fungi</taxon>
        <taxon>Fungi incertae sedis</taxon>
        <taxon>Mucoromycota</taxon>
        <taxon>Glomeromycotina</taxon>
        <taxon>Glomeromycetes</taxon>
        <taxon>Diversisporales</taxon>
        <taxon>Gigasporaceae</taxon>
        <taxon>Scutellospora</taxon>
    </lineage>
</organism>
<evidence type="ECO:0000313" key="1">
    <source>
        <dbReference type="EMBL" id="CAG8690509.1"/>
    </source>
</evidence>
<dbReference type="Proteomes" id="UP000789860">
    <property type="component" value="Unassembled WGS sequence"/>
</dbReference>
<dbReference type="EMBL" id="CAJVPM010035610">
    <property type="protein sequence ID" value="CAG8690509.1"/>
    <property type="molecule type" value="Genomic_DNA"/>
</dbReference>
<accession>A0ACA9P9B7</accession>
<keyword evidence="2" id="KW-1185">Reference proteome</keyword>